<keyword evidence="4 5" id="KW-0472">Membrane</keyword>
<feature type="transmembrane region" description="Helical" evidence="5">
    <location>
        <begin position="21"/>
        <end position="46"/>
    </location>
</feature>
<name>A0A6L8VGV8_9RHOB</name>
<comment type="caution">
    <text evidence="6">The sequence shown here is derived from an EMBL/GenBank/DDBJ whole genome shotgun (WGS) entry which is preliminary data.</text>
</comment>
<evidence type="ECO:0000313" key="6">
    <source>
        <dbReference type="EMBL" id="MZQ88951.1"/>
    </source>
</evidence>
<evidence type="ECO:0000256" key="1">
    <source>
        <dbReference type="ARBA" id="ARBA00004141"/>
    </source>
</evidence>
<keyword evidence="3 5" id="KW-1133">Transmembrane helix</keyword>
<feature type="transmembrane region" description="Helical" evidence="5">
    <location>
        <begin position="152"/>
        <end position="171"/>
    </location>
</feature>
<dbReference type="OrthoDB" id="5421146at2"/>
<evidence type="ECO:0000256" key="2">
    <source>
        <dbReference type="ARBA" id="ARBA00022692"/>
    </source>
</evidence>
<proteinExistence type="predicted"/>
<reference evidence="6 7" key="1">
    <citation type="submission" date="2020-01" db="EMBL/GenBank/DDBJ databases">
        <title>Frigidibacter albus SP32T (=CGMCC 1.13995T).</title>
        <authorList>
            <person name="Liao X."/>
        </authorList>
    </citation>
    <scope>NUCLEOTIDE SEQUENCE [LARGE SCALE GENOMIC DNA]</scope>
    <source>
        <strain evidence="6 7">SP32</strain>
    </source>
</reference>
<gene>
    <name evidence="6" type="ORF">GS660_07545</name>
</gene>
<evidence type="ECO:0000313" key="7">
    <source>
        <dbReference type="Proteomes" id="UP000477083"/>
    </source>
</evidence>
<protein>
    <recommendedName>
        <fullName evidence="8">Sulfate transporter family protein</fullName>
    </recommendedName>
</protein>
<dbReference type="Pfam" id="PF07264">
    <property type="entry name" value="EI24"/>
    <property type="match status" value="1"/>
</dbReference>
<dbReference type="EMBL" id="WWNR01000004">
    <property type="protein sequence ID" value="MZQ88951.1"/>
    <property type="molecule type" value="Genomic_DNA"/>
</dbReference>
<feature type="transmembrane region" description="Helical" evidence="5">
    <location>
        <begin position="125"/>
        <end position="146"/>
    </location>
</feature>
<evidence type="ECO:0000256" key="4">
    <source>
        <dbReference type="ARBA" id="ARBA00023136"/>
    </source>
</evidence>
<organism evidence="6 7">
    <name type="scientific">Frigidibacter albus</name>
    <dbReference type="NCBI Taxonomy" id="1465486"/>
    <lineage>
        <taxon>Bacteria</taxon>
        <taxon>Pseudomonadati</taxon>
        <taxon>Pseudomonadota</taxon>
        <taxon>Alphaproteobacteria</taxon>
        <taxon>Rhodobacterales</taxon>
        <taxon>Paracoccaceae</taxon>
        <taxon>Frigidibacter</taxon>
    </lineage>
</organism>
<keyword evidence="2 5" id="KW-0812">Transmembrane</keyword>
<dbReference type="Proteomes" id="UP000477083">
    <property type="component" value="Unassembled WGS sequence"/>
</dbReference>
<feature type="transmembrane region" description="Helical" evidence="5">
    <location>
        <begin position="191"/>
        <end position="214"/>
    </location>
</feature>
<keyword evidence="7" id="KW-1185">Reference proteome</keyword>
<dbReference type="AlphaFoldDB" id="A0A6L8VGV8"/>
<evidence type="ECO:0000256" key="3">
    <source>
        <dbReference type="ARBA" id="ARBA00022989"/>
    </source>
</evidence>
<evidence type="ECO:0000256" key="5">
    <source>
        <dbReference type="SAM" id="Phobius"/>
    </source>
</evidence>
<comment type="subcellular location">
    <subcellularLocation>
        <location evidence="1">Membrane</location>
        <topology evidence="1">Multi-pass membrane protein</topology>
    </subcellularLocation>
</comment>
<evidence type="ECO:0008006" key="8">
    <source>
        <dbReference type="Google" id="ProtNLM"/>
    </source>
</evidence>
<dbReference type="InterPro" id="IPR059112">
    <property type="entry name" value="CysZ/EI24"/>
</dbReference>
<feature type="transmembrane region" description="Helical" evidence="5">
    <location>
        <begin position="66"/>
        <end position="95"/>
    </location>
</feature>
<sequence length="234" mass="25540">MIFASFTAALGQLTDRRFLRVLLLGLGLTLALLFALYTAFIYLIGWATPDTMTLPIVGEVGWIDDLLSWGSILLMIALSVFLMVPVASAFTGFFLDDVAEAVEAKHYPGLPPAQGTPFFDGLIDAINFFGVLVAVNLLAMIAYFFVGPFAPVLFWAVNGYLLGREYFTLVAMRRIGRQGAAAMRRRYSGRIWLAGVLMAMPLTIPVVNLLVPLLGAATFTHLYHKTVAAEARAS</sequence>
<accession>A0A6L8VGV8</accession>